<keyword evidence="4" id="KW-0732">Signal</keyword>
<dbReference type="InterPro" id="IPR039220">
    <property type="entry name" value="FAM3"/>
</dbReference>
<feature type="domain" description="ILEI/PANDER" evidence="8">
    <location>
        <begin position="127"/>
        <end position="213"/>
    </location>
</feature>
<accession>A0AAV6GMS0</accession>
<comment type="caution">
    <text evidence="9">The sequence shown here is derived from an EMBL/GenBank/DDBJ whole genome shotgun (WGS) entry which is preliminary data.</text>
</comment>
<dbReference type="Pfam" id="PF15711">
    <property type="entry name" value="ILEI"/>
    <property type="match status" value="1"/>
</dbReference>
<organism evidence="9 10">
    <name type="scientific">Alosa alosa</name>
    <name type="common">allis shad</name>
    <dbReference type="NCBI Taxonomy" id="278164"/>
    <lineage>
        <taxon>Eukaryota</taxon>
        <taxon>Metazoa</taxon>
        <taxon>Chordata</taxon>
        <taxon>Craniata</taxon>
        <taxon>Vertebrata</taxon>
        <taxon>Euteleostomi</taxon>
        <taxon>Actinopterygii</taxon>
        <taxon>Neopterygii</taxon>
        <taxon>Teleostei</taxon>
        <taxon>Clupei</taxon>
        <taxon>Clupeiformes</taxon>
        <taxon>Clupeoidei</taxon>
        <taxon>Clupeidae</taxon>
        <taxon>Alosa</taxon>
    </lineage>
</organism>
<dbReference type="AlphaFoldDB" id="A0AAV6GMS0"/>
<dbReference type="GO" id="GO:0005576">
    <property type="term" value="C:extracellular region"/>
    <property type="evidence" value="ECO:0007669"/>
    <property type="project" value="UniProtKB-SubCell"/>
</dbReference>
<gene>
    <name evidence="9" type="ORF">AALO_G00159400</name>
</gene>
<evidence type="ECO:0000259" key="8">
    <source>
        <dbReference type="Pfam" id="PF15711"/>
    </source>
</evidence>
<keyword evidence="5 7" id="KW-0430">Lectin</keyword>
<evidence type="ECO:0000256" key="1">
    <source>
        <dbReference type="ARBA" id="ARBA00004613"/>
    </source>
</evidence>
<name>A0AAV6GMS0_9TELE</name>
<dbReference type="InterPro" id="IPR039477">
    <property type="entry name" value="ILEI/PANDER_dom"/>
</dbReference>
<keyword evidence="6" id="KW-1015">Disulfide bond</keyword>
<comment type="similarity">
    <text evidence="2">Belongs to the FAM3 family.</text>
</comment>
<keyword evidence="3" id="KW-0964">Secreted</keyword>
<dbReference type="PANTHER" id="PTHR14592">
    <property type="entry name" value="UNCHARACTERIZED FAM3"/>
    <property type="match status" value="1"/>
</dbReference>
<evidence type="ECO:0000256" key="5">
    <source>
        <dbReference type="ARBA" id="ARBA00022734"/>
    </source>
</evidence>
<dbReference type="PROSITE" id="PS52031">
    <property type="entry name" value="GG_LECTIN"/>
    <property type="match status" value="1"/>
</dbReference>
<dbReference type="Proteomes" id="UP000823561">
    <property type="component" value="Chromosome 11"/>
</dbReference>
<evidence type="ECO:0000256" key="3">
    <source>
        <dbReference type="ARBA" id="ARBA00022525"/>
    </source>
</evidence>
<protein>
    <recommendedName>
        <fullName evidence="8">ILEI/PANDER domain-containing protein</fullName>
    </recommendedName>
</protein>
<dbReference type="GO" id="GO:0030246">
    <property type="term" value="F:carbohydrate binding"/>
    <property type="evidence" value="ECO:0007669"/>
    <property type="project" value="UniProtKB-UniRule"/>
</dbReference>
<keyword evidence="10" id="KW-1185">Reference proteome</keyword>
<dbReference type="EMBL" id="JADWDJ010000011">
    <property type="protein sequence ID" value="KAG5274121.1"/>
    <property type="molecule type" value="Genomic_DNA"/>
</dbReference>
<evidence type="ECO:0000313" key="9">
    <source>
        <dbReference type="EMBL" id="KAG5274121.1"/>
    </source>
</evidence>
<comment type="subcellular location">
    <subcellularLocation>
        <location evidence="1">Secreted</location>
    </subcellularLocation>
</comment>
<sequence>MDMTLYLRRVPTSLRTKRKFEKLLLLFIVAACLMVLFALRNVFFPEIYFEMNTSSETSKERAFVPFAFTSNGHQDKGLQHKCGLPTGCVKGTFAFRIRSGAANAIPATMCFNGQMILSRSLRNTKEGLNIAVINARTGELIRTGTFNMWHGEVESLVTFLKAVEKDTLVLIATYDDGATKITDEARGLIAELGSTSINKLAFRDNWVFAGGKGISGKSPFEQHIANNKSNNKYDKWPELLEMTGCIPQKMD</sequence>
<dbReference type="CDD" id="cd13940">
    <property type="entry name" value="ILEI_FAM3C"/>
    <property type="match status" value="1"/>
</dbReference>
<evidence type="ECO:0000256" key="6">
    <source>
        <dbReference type="ARBA" id="ARBA00023157"/>
    </source>
</evidence>
<proteinExistence type="inferred from homology"/>
<dbReference type="InterPro" id="IPR039475">
    <property type="entry name" value="ILEI_FAM3C"/>
</dbReference>
<evidence type="ECO:0000313" key="10">
    <source>
        <dbReference type="Proteomes" id="UP000823561"/>
    </source>
</evidence>
<evidence type="ECO:0000256" key="7">
    <source>
        <dbReference type="PROSITE-ProRule" id="PRU01375"/>
    </source>
</evidence>
<evidence type="ECO:0000256" key="4">
    <source>
        <dbReference type="ARBA" id="ARBA00022729"/>
    </source>
</evidence>
<evidence type="ECO:0000256" key="2">
    <source>
        <dbReference type="ARBA" id="ARBA00010905"/>
    </source>
</evidence>
<reference evidence="9" key="1">
    <citation type="submission" date="2020-10" db="EMBL/GenBank/DDBJ databases">
        <title>Chromosome-scale genome assembly of the Allis shad, Alosa alosa.</title>
        <authorList>
            <person name="Margot Z."/>
            <person name="Christophe K."/>
            <person name="Cabau C."/>
            <person name="Louis A."/>
            <person name="Berthelot C."/>
            <person name="Parey E."/>
            <person name="Roest Crollius H."/>
            <person name="Montfort J."/>
            <person name="Robinson-Rechavi M."/>
            <person name="Bucao C."/>
            <person name="Bouchez O."/>
            <person name="Gislard M."/>
            <person name="Lluch J."/>
            <person name="Milhes M."/>
            <person name="Lampietro C."/>
            <person name="Lopez Roques C."/>
            <person name="Donnadieu C."/>
            <person name="Braasch I."/>
            <person name="Desvignes T."/>
            <person name="Postlethwait J."/>
            <person name="Bobe J."/>
            <person name="Guiguen Y."/>
        </authorList>
    </citation>
    <scope>NUCLEOTIDE SEQUENCE</scope>
    <source>
        <strain evidence="9">M-15738</strain>
        <tissue evidence="9">Blood</tissue>
    </source>
</reference>